<dbReference type="AlphaFoldDB" id="A0AAV5AZS8"/>
<name>A0AAV5AZS8_9FLAO</name>
<keyword evidence="5" id="KW-1185">Reference proteome</keyword>
<evidence type="ECO:0000313" key="3">
    <source>
        <dbReference type="EMBL" id="GJM52086.1"/>
    </source>
</evidence>
<dbReference type="EMBL" id="BQKA01000028">
    <property type="protein sequence ID" value="GJM50482.1"/>
    <property type="molecule type" value="Genomic_DNA"/>
</dbReference>
<comment type="caution">
    <text evidence="2">The sequence shown here is derived from an EMBL/GenBank/DDBJ whole genome shotgun (WGS) entry which is preliminary data.</text>
</comment>
<evidence type="ECO:0008006" key="6">
    <source>
        <dbReference type="Google" id="ProtNLM"/>
    </source>
</evidence>
<accession>A0AAV5AZS8</accession>
<dbReference type="Proteomes" id="UP001207736">
    <property type="component" value="Unassembled WGS sequence"/>
</dbReference>
<keyword evidence="1" id="KW-0175">Coiled coil</keyword>
<evidence type="ECO:0000313" key="5">
    <source>
        <dbReference type="Proteomes" id="UP001208692"/>
    </source>
</evidence>
<organism evidence="2 4">
    <name type="scientific">Capnocytophaga catalasegens</name>
    <dbReference type="NCBI Taxonomy" id="1004260"/>
    <lineage>
        <taxon>Bacteria</taxon>
        <taxon>Pseudomonadati</taxon>
        <taxon>Bacteroidota</taxon>
        <taxon>Flavobacteriia</taxon>
        <taxon>Flavobacteriales</taxon>
        <taxon>Flavobacteriaceae</taxon>
        <taxon>Capnocytophaga</taxon>
    </lineage>
</organism>
<sequence>MLEESLDKQLSIVEVKYARKKLALQQENEDIQRSIEDLQQKIQEGEQKLKDPSVSVAEKSDVQGAIEAYQKTISQKQSLIEQNNQREITLEETLQRELNVVREKYSIQQIDKQTKDYEKRINRLKTDQELEIAEIQTLDKAKQKLEEQGYKGQLSKIKTLEDAKKQLKKQANKEILEITLESLEIQQQLLTDALKNASGETTEKLLEDLDKVKNGLVQVKNTLNGDSEEQNINSVKGTEAENVDVLGFTAGQWEDVFNNLNTTEGQLKAVDMAMQALANAGSMFTEAQRSANEKELKQFTAYQERRKRTLENQLNSGLITQEQYYNSVKQMETDAANKKAELEEKQFKAEKAGRLFSAIG</sequence>
<evidence type="ECO:0000313" key="2">
    <source>
        <dbReference type="EMBL" id="GJM50482.1"/>
    </source>
</evidence>
<feature type="coiled-coil region" evidence="1">
    <location>
        <begin position="21"/>
        <end position="200"/>
    </location>
</feature>
<gene>
    <name evidence="2" type="ORF">RCZ15_14550</name>
    <name evidence="3" type="ORF">RCZ16_04040</name>
</gene>
<dbReference type="RefSeq" id="WP_264846336.1">
    <property type="nucleotide sequence ID" value="NZ_BPMA01000021.1"/>
</dbReference>
<dbReference type="Proteomes" id="UP001208692">
    <property type="component" value="Unassembled WGS sequence"/>
</dbReference>
<reference evidence="2 5" key="1">
    <citation type="submission" date="2021-11" db="EMBL/GenBank/DDBJ databases">
        <title>Draft genome sequence of Capnocytophaga sp. strain KC07075 isolated from cat oral cavity.</title>
        <authorList>
            <person name="Suzuki M."/>
            <person name="Imaoka K."/>
            <person name="Kimura M."/>
            <person name="Morikawa S."/>
            <person name="Maeda K."/>
        </authorList>
    </citation>
    <scope>NUCLEOTIDE SEQUENCE</scope>
    <source>
        <strain evidence="2">KC07075</strain>
        <strain evidence="3 5">KC07079</strain>
    </source>
</reference>
<dbReference type="EMBL" id="BQKB01000009">
    <property type="protein sequence ID" value="GJM52086.1"/>
    <property type="molecule type" value="Genomic_DNA"/>
</dbReference>
<protein>
    <recommendedName>
        <fullName evidence="6">Viral A-type inclusion protein</fullName>
    </recommendedName>
</protein>
<evidence type="ECO:0000313" key="4">
    <source>
        <dbReference type="Proteomes" id="UP001207736"/>
    </source>
</evidence>
<evidence type="ECO:0000256" key="1">
    <source>
        <dbReference type="SAM" id="Coils"/>
    </source>
</evidence>
<proteinExistence type="predicted"/>